<dbReference type="EMBL" id="JAUSTZ010000005">
    <property type="protein sequence ID" value="MDQ0226349.1"/>
    <property type="molecule type" value="Genomic_DNA"/>
</dbReference>
<dbReference type="SMART" id="SM00860">
    <property type="entry name" value="SMI1_KNR4"/>
    <property type="match status" value="1"/>
</dbReference>
<dbReference type="Pfam" id="PF09346">
    <property type="entry name" value="SMI1_KNR4"/>
    <property type="match status" value="1"/>
</dbReference>
<dbReference type="Proteomes" id="UP001232245">
    <property type="component" value="Unassembled WGS sequence"/>
</dbReference>
<feature type="domain" description="Knr4/Smi1-like" evidence="1">
    <location>
        <begin position="27"/>
        <end position="170"/>
    </location>
</feature>
<keyword evidence="3" id="KW-1185">Reference proteome</keyword>
<accession>A0ABT9Z273</accession>
<dbReference type="RefSeq" id="WP_174879666.1">
    <property type="nucleotide sequence ID" value="NZ_CADEPK010000033.1"/>
</dbReference>
<dbReference type="Gene3D" id="3.40.1580.10">
    <property type="entry name" value="SMI1/KNR4-like"/>
    <property type="match status" value="1"/>
</dbReference>
<dbReference type="InterPro" id="IPR037883">
    <property type="entry name" value="Knr4/Smi1-like_sf"/>
</dbReference>
<name>A0ABT9Z273_9BACI</name>
<evidence type="ECO:0000313" key="2">
    <source>
        <dbReference type="EMBL" id="MDQ0226349.1"/>
    </source>
</evidence>
<dbReference type="InterPro" id="IPR018958">
    <property type="entry name" value="Knr4/Smi1-like_dom"/>
</dbReference>
<protein>
    <recommendedName>
        <fullName evidence="1">Knr4/Smi1-like domain-containing protein</fullName>
    </recommendedName>
</protein>
<evidence type="ECO:0000313" key="3">
    <source>
        <dbReference type="Proteomes" id="UP001232245"/>
    </source>
</evidence>
<sequence>MYKEYKKEILTTLSKFNYTILDNDFIQNKLKRIQLIEESYNFFLPDSYKCFLLLCDNVFFKDMILFQHGKSERVLEELYCLTGNDSLIEQLETYLFRIPEALIPIGMCPNGDQICIGVKDEMFGKILLWGHENELEAWKMIGGINSEADINSYYENIELISASFLDFLRLLKLNDALNEENYDYGDIWLHEDLLKD</sequence>
<dbReference type="SUPFAM" id="SSF160631">
    <property type="entry name" value="SMI1/KNR4-like"/>
    <property type="match status" value="1"/>
</dbReference>
<comment type="caution">
    <text evidence="2">The sequence shown here is derived from an EMBL/GenBank/DDBJ whole genome shotgun (WGS) entry which is preliminary data.</text>
</comment>
<reference evidence="2 3" key="1">
    <citation type="submission" date="2023-07" db="EMBL/GenBank/DDBJ databases">
        <title>Genomic Encyclopedia of Type Strains, Phase IV (KMG-IV): sequencing the most valuable type-strain genomes for metagenomic binning, comparative biology and taxonomic classification.</title>
        <authorList>
            <person name="Goeker M."/>
        </authorList>
    </citation>
    <scope>NUCLEOTIDE SEQUENCE [LARGE SCALE GENOMIC DNA]</scope>
    <source>
        <strain evidence="2 3">DSM 17723</strain>
    </source>
</reference>
<proteinExistence type="predicted"/>
<gene>
    <name evidence="2" type="ORF">J2S02_002694</name>
</gene>
<organism evidence="2 3">
    <name type="scientific">Metabacillus niabensis</name>
    <dbReference type="NCBI Taxonomy" id="324854"/>
    <lineage>
        <taxon>Bacteria</taxon>
        <taxon>Bacillati</taxon>
        <taxon>Bacillota</taxon>
        <taxon>Bacilli</taxon>
        <taxon>Bacillales</taxon>
        <taxon>Bacillaceae</taxon>
        <taxon>Metabacillus</taxon>
    </lineage>
</organism>
<evidence type="ECO:0000259" key="1">
    <source>
        <dbReference type="SMART" id="SM00860"/>
    </source>
</evidence>